<evidence type="ECO:0000313" key="5">
    <source>
        <dbReference type="EMBL" id="EHQ35776.1"/>
    </source>
</evidence>
<protein>
    <recommendedName>
        <fullName evidence="3">DNA-binding protein Metlim_1675</fullName>
    </recommendedName>
</protein>
<dbReference type="EMBL" id="CM001436">
    <property type="protein sequence ID" value="EHQ35776.1"/>
    <property type="molecule type" value="Genomic_DNA"/>
</dbReference>
<dbReference type="InterPro" id="IPR002836">
    <property type="entry name" value="PDCD5-like"/>
</dbReference>
<dbReference type="AlphaFoldDB" id="H1YWH4"/>
<feature type="region of interest" description="Disordered" evidence="4">
    <location>
        <begin position="15"/>
        <end position="35"/>
    </location>
</feature>
<evidence type="ECO:0000256" key="3">
    <source>
        <dbReference type="HAMAP-Rule" id="MF_00026"/>
    </source>
</evidence>
<evidence type="ECO:0000256" key="1">
    <source>
        <dbReference type="ARBA" id="ARBA00010490"/>
    </source>
</evidence>
<dbReference type="PATRIC" id="fig|937775.9.peg.1885"/>
<dbReference type="FunCoup" id="H1YWH4">
    <property type="interactions" value="90"/>
</dbReference>
<dbReference type="RefSeq" id="WP_004077626.1">
    <property type="nucleotide sequence ID" value="NZ_CM001436.1"/>
</dbReference>
<comment type="similarity">
    <text evidence="1 3">Belongs to the PDCD5 family.</text>
</comment>
<name>H1YWH4_9EURY</name>
<proteinExistence type="inferred from homology"/>
<organism evidence="5 6">
    <name type="scientific">Methanoplanus limicola DSM 2279</name>
    <dbReference type="NCBI Taxonomy" id="937775"/>
    <lineage>
        <taxon>Archaea</taxon>
        <taxon>Methanobacteriati</taxon>
        <taxon>Methanobacteriota</taxon>
        <taxon>Stenosarchaea group</taxon>
        <taxon>Methanomicrobia</taxon>
        <taxon>Methanomicrobiales</taxon>
        <taxon>Methanomicrobiaceae</taxon>
        <taxon>Methanoplanus</taxon>
    </lineage>
</organism>
<dbReference type="GO" id="GO:0003677">
    <property type="term" value="F:DNA binding"/>
    <property type="evidence" value="ECO:0007669"/>
    <property type="project" value="UniProtKB-UniRule"/>
</dbReference>
<dbReference type="OrthoDB" id="7912at2157"/>
<gene>
    <name evidence="5" type="ORF">Metlim_1675</name>
</gene>
<dbReference type="STRING" id="937775.Metlim_1675"/>
<evidence type="ECO:0000256" key="2">
    <source>
        <dbReference type="ARBA" id="ARBA00023125"/>
    </source>
</evidence>
<dbReference type="SUPFAM" id="SSF46950">
    <property type="entry name" value="Double-stranded DNA-binding domain"/>
    <property type="match status" value="1"/>
</dbReference>
<dbReference type="GO" id="GO:0005829">
    <property type="term" value="C:cytosol"/>
    <property type="evidence" value="ECO:0007669"/>
    <property type="project" value="TreeGrafter"/>
</dbReference>
<dbReference type="PIRSF" id="PIRSF015730">
    <property type="entry name" value="TFAR19"/>
    <property type="match status" value="1"/>
</dbReference>
<accession>H1YWH4</accession>
<evidence type="ECO:0000256" key="4">
    <source>
        <dbReference type="SAM" id="MobiDB-lite"/>
    </source>
</evidence>
<dbReference type="InterPro" id="IPR022889">
    <property type="entry name" value="DNA_bind_arc"/>
</dbReference>
<dbReference type="HAMAP" id="MF_00026">
    <property type="entry name" value="dsDNA_bind"/>
    <property type="match status" value="1"/>
</dbReference>
<dbReference type="InParanoid" id="H1YWH4"/>
<dbReference type="HOGENOM" id="CLU_122978_3_0_2"/>
<keyword evidence="2 3" id="KW-0238">DNA-binding</keyword>
<dbReference type="NCBIfam" id="NF003268">
    <property type="entry name" value="PRK04239.1"/>
    <property type="match status" value="1"/>
</dbReference>
<sequence length="112" mass="13191">MGDDELAELRRRRMEEMRRQQMEPGAAEAEMERRKEAEAQIRTILTQILEPEARERLNTIKMTKPEFARAVEQQLVMLAQSGRIQSRISDAQLKQLLSQLVPQKKDFNITRR</sequence>
<dbReference type="Gene3D" id="1.10.8.140">
    <property type="entry name" value="PDCD5-like"/>
    <property type="match status" value="1"/>
</dbReference>
<reference evidence="5 6" key="1">
    <citation type="submission" date="2011-10" db="EMBL/GenBank/DDBJ databases">
        <title>The Improved High-Quality Draft genome of Methanoplanus limicola DSM 2279.</title>
        <authorList>
            <consortium name="US DOE Joint Genome Institute (JGI-PGF)"/>
            <person name="Lucas S."/>
            <person name="Copeland A."/>
            <person name="Lapidus A."/>
            <person name="Glavina del Rio T."/>
            <person name="Dalin E."/>
            <person name="Tice H."/>
            <person name="Bruce D."/>
            <person name="Goodwin L."/>
            <person name="Pitluck S."/>
            <person name="Peters L."/>
            <person name="Mikhailova N."/>
            <person name="Lu M."/>
            <person name="Kyrpides N."/>
            <person name="Mavromatis K."/>
            <person name="Ivanova N."/>
            <person name="Markowitz V."/>
            <person name="Cheng J.-F."/>
            <person name="Hugenholtz P."/>
            <person name="Woyke T."/>
            <person name="Wu D."/>
            <person name="Wirth R."/>
            <person name="Brambilla E.-M."/>
            <person name="Klenk H.-P."/>
            <person name="Eisen J.A."/>
        </authorList>
    </citation>
    <scope>NUCLEOTIDE SEQUENCE [LARGE SCALE GENOMIC DNA]</scope>
    <source>
        <strain evidence="5 6">DSM 2279</strain>
    </source>
</reference>
<dbReference type="PANTHER" id="PTHR10840:SF0">
    <property type="entry name" value="PROGRAMMED CELL DEATH PROTEIN 5"/>
    <property type="match status" value="1"/>
</dbReference>
<dbReference type="InterPro" id="IPR036883">
    <property type="entry name" value="PDCD5-like_sf"/>
</dbReference>
<keyword evidence="6" id="KW-1185">Reference proteome</keyword>
<evidence type="ECO:0000313" key="6">
    <source>
        <dbReference type="Proteomes" id="UP000005741"/>
    </source>
</evidence>
<dbReference type="PANTHER" id="PTHR10840">
    <property type="entry name" value="PROGRAMMED CELL DEATH PROTEIN 5"/>
    <property type="match status" value="1"/>
</dbReference>
<dbReference type="Pfam" id="PF01984">
    <property type="entry name" value="dsDNA_bind"/>
    <property type="match status" value="1"/>
</dbReference>
<dbReference type="Proteomes" id="UP000005741">
    <property type="component" value="Chromosome"/>
</dbReference>